<dbReference type="Pfam" id="PF02517">
    <property type="entry name" value="Rce1-like"/>
    <property type="match status" value="1"/>
</dbReference>
<keyword evidence="1" id="KW-1133">Transmembrane helix</keyword>
<name>A0ABU5CJE4_9BACI</name>
<sequence length="237" mass="26848">MNKRYWWVIITYVIMQLSGIVGGPLFYFLFPIDKTQAIVYYTIFSFIAGVVVFLLLMRPEMKQGSDKDASPLGSTILWMVAGVFMAIFAQGIAGYIEQNILGISSQSENTQNILEIARAFPMFTIIPALFAPILEEILFRKIIFGGLYVRTNFWIAALVSSLIFAIIHMDPTHLLVYASMGITFAYLYVKTKRIIVPIAVHMGMNTAVVLTQLLLKPEDLERIQKNMNFIWLQFIGG</sequence>
<organism evidence="3 4">
    <name type="scientific">Tigheibacillus jepli</name>
    <dbReference type="NCBI Taxonomy" id="3035914"/>
    <lineage>
        <taxon>Bacteria</taxon>
        <taxon>Bacillati</taxon>
        <taxon>Bacillota</taxon>
        <taxon>Bacilli</taxon>
        <taxon>Bacillales</taxon>
        <taxon>Bacillaceae</taxon>
        <taxon>Tigheibacillus</taxon>
    </lineage>
</organism>
<keyword evidence="4" id="KW-1185">Reference proteome</keyword>
<dbReference type="InterPro" id="IPR003675">
    <property type="entry name" value="Rce1/LyrA-like_dom"/>
</dbReference>
<feature type="transmembrane region" description="Helical" evidence="1">
    <location>
        <begin position="7"/>
        <end position="32"/>
    </location>
</feature>
<protein>
    <submittedName>
        <fullName evidence="3">Type II CAAX endopeptidase family protein</fullName>
    </submittedName>
</protein>
<reference evidence="3 4" key="1">
    <citation type="submission" date="2023-10" db="EMBL/GenBank/DDBJ databases">
        <title>179-bfca-hs.</title>
        <authorList>
            <person name="Miliotis G."/>
            <person name="Sengupta P."/>
            <person name="Hameed A."/>
            <person name="Chuvochina M."/>
            <person name="Mcdonagh F."/>
            <person name="Simpson A.C."/>
            <person name="Singh N.K."/>
            <person name="Rekha P.D."/>
            <person name="Raman K."/>
            <person name="Hugenholtz P."/>
            <person name="Venkateswaran K."/>
        </authorList>
    </citation>
    <scope>NUCLEOTIDE SEQUENCE [LARGE SCALE GENOMIC DNA]</scope>
    <source>
        <strain evidence="3 4">179-BFC-A-HS</strain>
    </source>
</reference>
<feature type="transmembrane region" description="Helical" evidence="1">
    <location>
        <begin position="147"/>
        <end position="167"/>
    </location>
</feature>
<evidence type="ECO:0000256" key="1">
    <source>
        <dbReference type="SAM" id="Phobius"/>
    </source>
</evidence>
<gene>
    <name evidence="3" type="ORF">P5G51_014940</name>
</gene>
<feature type="transmembrane region" description="Helical" evidence="1">
    <location>
        <begin position="38"/>
        <end position="56"/>
    </location>
</feature>
<dbReference type="Proteomes" id="UP001228376">
    <property type="component" value="Unassembled WGS sequence"/>
</dbReference>
<evidence type="ECO:0000313" key="4">
    <source>
        <dbReference type="Proteomes" id="UP001228376"/>
    </source>
</evidence>
<accession>A0ABU5CJE4</accession>
<feature type="transmembrane region" description="Helical" evidence="1">
    <location>
        <begin position="116"/>
        <end position="135"/>
    </location>
</feature>
<proteinExistence type="predicted"/>
<evidence type="ECO:0000259" key="2">
    <source>
        <dbReference type="Pfam" id="PF02517"/>
    </source>
</evidence>
<keyword evidence="1" id="KW-0472">Membrane</keyword>
<dbReference type="RefSeq" id="WP_306066592.1">
    <property type="nucleotide sequence ID" value="NZ_JAROCA020000002.1"/>
</dbReference>
<feature type="transmembrane region" description="Helical" evidence="1">
    <location>
        <begin position="173"/>
        <end position="189"/>
    </location>
</feature>
<dbReference type="InterPro" id="IPR052710">
    <property type="entry name" value="CAAX_protease"/>
</dbReference>
<dbReference type="PANTHER" id="PTHR36435">
    <property type="entry name" value="SLR1288 PROTEIN"/>
    <property type="match status" value="1"/>
</dbReference>
<evidence type="ECO:0000313" key="3">
    <source>
        <dbReference type="EMBL" id="MDY0406487.1"/>
    </source>
</evidence>
<dbReference type="PANTHER" id="PTHR36435:SF6">
    <property type="entry name" value="ABORTIVE INFECTION PROTEIN"/>
    <property type="match status" value="1"/>
</dbReference>
<feature type="transmembrane region" description="Helical" evidence="1">
    <location>
        <begin position="76"/>
        <end position="96"/>
    </location>
</feature>
<comment type="caution">
    <text evidence="3">The sequence shown here is derived from an EMBL/GenBank/DDBJ whole genome shotgun (WGS) entry which is preliminary data.</text>
</comment>
<feature type="domain" description="CAAX prenyl protease 2/Lysostaphin resistance protein A-like" evidence="2">
    <location>
        <begin position="121"/>
        <end position="206"/>
    </location>
</feature>
<keyword evidence="1" id="KW-0812">Transmembrane</keyword>
<dbReference type="EMBL" id="JAROCA020000002">
    <property type="protein sequence ID" value="MDY0406487.1"/>
    <property type="molecule type" value="Genomic_DNA"/>
</dbReference>